<dbReference type="AlphaFoldDB" id="E6KWW5"/>
<name>E6KWW5_9PAST</name>
<dbReference type="STRING" id="739.GCA_001059425_01792"/>
<protein>
    <submittedName>
        <fullName evidence="1">Uncharacterized protein</fullName>
    </submittedName>
</protein>
<comment type="caution">
    <text evidence="1">The sequence shown here is derived from an EMBL/GenBank/DDBJ whole genome shotgun (WGS) entry which is preliminary data.</text>
</comment>
<organism evidence="1 2">
    <name type="scientific">Aggregatibacter segnis ATCC 33393</name>
    <dbReference type="NCBI Taxonomy" id="888057"/>
    <lineage>
        <taxon>Bacteria</taxon>
        <taxon>Pseudomonadati</taxon>
        <taxon>Pseudomonadota</taxon>
        <taxon>Gammaproteobacteria</taxon>
        <taxon>Pasteurellales</taxon>
        <taxon>Pasteurellaceae</taxon>
        <taxon>Aggregatibacter</taxon>
    </lineage>
</organism>
<dbReference type="Proteomes" id="UP000032871">
    <property type="component" value="Unassembled WGS sequence"/>
</dbReference>
<evidence type="ECO:0000313" key="2">
    <source>
        <dbReference type="Proteomes" id="UP000032871"/>
    </source>
</evidence>
<dbReference type="HOGENOM" id="CLU_3003764_0_0_6"/>
<dbReference type="EMBL" id="AEPS01000003">
    <property type="protein sequence ID" value="EFU67996.1"/>
    <property type="molecule type" value="Genomic_DNA"/>
</dbReference>
<sequence length="46" mass="5503">MIILFRNFMNIKQSLDGAECYRFFSEKQNAKLGLFDINQKKRVIFS</sequence>
<accession>E6KWW5</accession>
<keyword evidence="2" id="KW-1185">Reference proteome</keyword>
<gene>
    <name evidence="1" type="ORF">HMPREF9064_0659</name>
</gene>
<proteinExistence type="predicted"/>
<reference evidence="1 2" key="1">
    <citation type="submission" date="2010-12" db="EMBL/GenBank/DDBJ databases">
        <authorList>
            <person name="Muzny D."/>
            <person name="Qin X."/>
            <person name="Deng J."/>
            <person name="Jiang H."/>
            <person name="Liu Y."/>
            <person name="Qu J."/>
            <person name="Song X.-Z."/>
            <person name="Zhang L."/>
            <person name="Thornton R."/>
            <person name="Coyle M."/>
            <person name="Francisco L."/>
            <person name="Jackson L."/>
            <person name="Javaid M."/>
            <person name="Korchina V."/>
            <person name="Kovar C."/>
            <person name="Mata R."/>
            <person name="Mathew T."/>
            <person name="Ngo R."/>
            <person name="Nguyen L."/>
            <person name="Nguyen N."/>
            <person name="Okwuonu G."/>
            <person name="Ongeri F."/>
            <person name="Pham C."/>
            <person name="Simmons D."/>
            <person name="Wilczek-Boney K."/>
            <person name="Hale W."/>
            <person name="Jakkamsetti A."/>
            <person name="Pham P."/>
            <person name="Ruth R."/>
            <person name="San Lucas F."/>
            <person name="Warren J."/>
            <person name="Zhang J."/>
            <person name="Zhao Z."/>
            <person name="Zhou C."/>
            <person name="Zhu D."/>
            <person name="Lee S."/>
            <person name="Bess C."/>
            <person name="Blankenburg K."/>
            <person name="Forbes L."/>
            <person name="Fu Q."/>
            <person name="Gubbala S."/>
            <person name="Hirani K."/>
            <person name="Jayaseelan J.C."/>
            <person name="Lara F."/>
            <person name="Munidasa M."/>
            <person name="Palculict T."/>
            <person name="Patil S."/>
            <person name="Pu L.-L."/>
            <person name="Saada N."/>
            <person name="Tang L."/>
            <person name="Weissenberger G."/>
            <person name="Zhu Y."/>
            <person name="Hemphill L."/>
            <person name="Shang Y."/>
            <person name="Youmans B."/>
            <person name="Ayvaz T."/>
            <person name="Ross M."/>
            <person name="Santibanez J."/>
            <person name="Aqrawi P."/>
            <person name="Gross S."/>
            <person name="Joshi V."/>
            <person name="Fowler G."/>
            <person name="Nazareth L."/>
            <person name="Reid J."/>
            <person name="Worley K."/>
            <person name="Petrosino J."/>
            <person name="Highlander S."/>
            <person name="Gibbs R."/>
        </authorList>
    </citation>
    <scope>NUCLEOTIDE SEQUENCE [LARGE SCALE GENOMIC DNA]</scope>
    <source>
        <strain evidence="1 2">ATCC 33393</strain>
    </source>
</reference>
<evidence type="ECO:0000313" key="1">
    <source>
        <dbReference type="EMBL" id="EFU67996.1"/>
    </source>
</evidence>